<dbReference type="GO" id="GO:0000977">
    <property type="term" value="F:RNA polymerase II transcription regulatory region sequence-specific DNA binding"/>
    <property type="evidence" value="ECO:0007669"/>
    <property type="project" value="TreeGrafter"/>
</dbReference>
<protein>
    <submittedName>
        <fullName evidence="8">LINE-1 reverse transcriptase-like</fullName>
    </submittedName>
</protein>
<dbReference type="OrthoDB" id="409507at2759"/>
<dbReference type="Gene3D" id="3.60.10.10">
    <property type="entry name" value="Endonuclease/exonuclease/phosphatase"/>
    <property type="match status" value="1"/>
</dbReference>
<dbReference type="GO" id="GO:0003964">
    <property type="term" value="F:RNA-directed DNA polymerase activity"/>
    <property type="evidence" value="ECO:0007669"/>
    <property type="project" value="UniProtKB-KW"/>
</dbReference>
<evidence type="ECO:0000256" key="1">
    <source>
        <dbReference type="ARBA" id="ARBA00022723"/>
    </source>
</evidence>
<dbReference type="GO" id="GO:0000981">
    <property type="term" value="F:DNA-binding transcription factor activity, RNA polymerase II-specific"/>
    <property type="evidence" value="ECO:0007669"/>
    <property type="project" value="TreeGrafter"/>
</dbReference>
<dbReference type="InterPro" id="IPR028889">
    <property type="entry name" value="USP"/>
</dbReference>
<proteinExistence type="predicted"/>
<dbReference type="PROSITE" id="PS00028">
    <property type="entry name" value="ZINC_FINGER_C2H2_1"/>
    <property type="match status" value="1"/>
</dbReference>
<evidence type="ECO:0000313" key="7">
    <source>
        <dbReference type="EMBL" id="CAI4007831.1"/>
    </source>
</evidence>
<dbReference type="SMART" id="SM00355">
    <property type="entry name" value="ZnF_C2H2"/>
    <property type="match status" value="5"/>
</dbReference>
<accession>A0A9P1DDT7</accession>
<evidence type="ECO:0000256" key="5">
    <source>
        <dbReference type="SAM" id="MobiDB-lite"/>
    </source>
</evidence>
<sequence>MLTSAMHRCGTSRQQTLHDFPGFDITGHQGEGCNRSTTVAEADPWVQEFCNIPAKCGQPPPLSYGSRQHALPSTVVQKRSYRRACKRAVLFGTTQYKGSTIGPQDFPPSLVQRITAEFEVQPKPKPQFLHAASRHPRFTAFHWNPGGMAQSTFQEFKEWTKTHPADAFVLTETRWGFNSCWSDESWSYIHSAAAEHRTGGILIMIARKFCSSEHIGYDDRVPGRLLHIRMHFDKRAIDLVAVYQHTDHKTTASNEARAHLWKSLDSCLYQMPQRNNLLLAGDFNCTTAASPPWTGTAAFKWKGRKCQSRPHADQHHLMQLLRQHGLISLTAWDESTGPTYVHCAWFHWCHTARLQRLQQKQARRAKAERFEELCKDVDRAAQLHDAHAMFQTINRYSPKRPMARARLRTPEGQIANQYMVHALTVRFVQTTWQGPDTLPCYSERAPEIPFSLAELETAIAASHPNKSVAPPFMPALIWKGSPTVVLDRLVGSPHFGFLPMRSATDAICRVARHCAQIRSLVGCKAAPLLWVLFMDKFLCTLSHKTGSDWIAECLTLYADDVHIGCQFANLTELRLSLKNIGLVLDTLEEMRLELSYTKTFVMLAVAGTNHRAALKGIQRQSPAGTTILIPRSTGQNTALPMKASGTYLGMIMSYRSFEEQSWAHRTKSVPIDPDPDRPVLTREATQGRPRRWWRMETDDSADRPDPEVTEHPHLEVDQFHVGTQHFWPMLKQIVLDQRWTDLSTLPDLSEYLMNHCMICGMWQNRFQELHSHMRLHHAELLMGGIAKGAQLTHMLDSDSHCSLCDLTYKREHSCNVTLQIGLLRILQQPPDQMDLIARTCDICSQTQETLALLYRHVCQVHGITINDWCPSRDAHQHSSGCAHCGELFTTRSGLRRHITEGRCREFDPQSSPQPLEVAARWEGLLAEGKFTAPAFTAIQRMQLSLTCQFCGTRYQRQGDLVAHLLQSHGALWRNSQETLRFLLQTVISQTGCLCNPSVHGSNRTHVCTVMRQLAMIFHQCELEVLVPTVYTASLLQVMLTNLGDGAAVQLIERFLRDRQFSRLWQDPLVLPLLTTRCVICGGFYHAAHLPNHLTVMHPNESAWDQELMDSLEALAPLLGTRKQQDASDDRQHKRHKPTSTEATGVTQRELAMTQVIKAMANLLLNHDRSLQNLHKQDSFVIFARAHLIGMMPIMAVLAKDWKEKMPQNRENPQWLTLRTHLLKGLMQELLTRVVQISESQVGNQLWDTAVAKKTILPDGAWVYQKWSPSEQQLVQAQRAPMPMAQMVKTLKTEDADRCLAGQHACPSIPQPEDTTGHHALDPAADDERLRALGHLQRADGQLGVGAPCHEPETTPTEPIQTGPSPLGVGGQRQIVQGSGQGEAFNQDHVQCLPSTTGGILTKEQRQLLRQTMTGLALANPNTLCYANSAVLCYLWTSMSRRNFQLADWGQHSATLMQFLHNTTDAPISLDSLVWFDQVISGWDQAADQADSAEFTHRLLNWIGTDIVSNKWERRVIHRTKTELHDQGDAHMPITLQLDLDMIADNDVSLANLVRLWHGDLGMSTGLTAPSDIVILHIDRLVHDLNGQVQKLHTSVRFCWTIHLPILLQDTQVRWEPYQLVAAFAHLGGAHGGHYQALLKTFPETSDIACPSMRLFCDDNRTPTRCWSIPPQFEEGVTCMWLCRCSQVELHQLPAAPVPSEVMQPSHIAATDTALVRLLTDGTG</sequence>
<organism evidence="7">
    <name type="scientific">Cladocopium goreaui</name>
    <dbReference type="NCBI Taxonomy" id="2562237"/>
    <lineage>
        <taxon>Eukaryota</taxon>
        <taxon>Sar</taxon>
        <taxon>Alveolata</taxon>
        <taxon>Dinophyceae</taxon>
        <taxon>Suessiales</taxon>
        <taxon>Symbiodiniaceae</taxon>
        <taxon>Cladocopium</taxon>
    </lineage>
</organism>
<keyword evidence="2" id="KW-0677">Repeat</keyword>
<reference evidence="8 9" key="2">
    <citation type="submission" date="2024-05" db="EMBL/GenBank/DDBJ databases">
        <authorList>
            <person name="Chen Y."/>
            <person name="Shah S."/>
            <person name="Dougan E. K."/>
            <person name="Thang M."/>
            <person name="Chan C."/>
        </authorList>
    </citation>
    <scope>NUCLEOTIDE SEQUENCE [LARGE SCALE GENOMIC DNA]</scope>
</reference>
<dbReference type="InterPro" id="IPR013087">
    <property type="entry name" value="Znf_C2H2_type"/>
</dbReference>
<keyword evidence="8" id="KW-0548">Nucleotidyltransferase</keyword>
<feature type="compositionally biased region" description="Basic and acidic residues" evidence="5">
    <location>
        <begin position="1122"/>
        <end position="1131"/>
    </location>
</feature>
<evidence type="ECO:0000256" key="3">
    <source>
        <dbReference type="ARBA" id="ARBA00022771"/>
    </source>
</evidence>
<feature type="region of interest" description="Disordered" evidence="5">
    <location>
        <begin position="1121"/>
        <end position="1144"/>
    </location>
</feature>
<dbReference type="InterPro" id="IPR001394">
    <property type="entry name" value="Peptidase_C19_UCH"/>
</dbReference>
<evidence type="ECO:0000313" key="9">
    <source>
        <dbReference type="Proteomes" id="UP001152797"/>
    </source>
</evidence>
<keyword evidence="1" id="KW-0479">Metal-binding</keyword>
<comment type="caution">
    <text evidence="7">The sequence shown here is derived from an EMBL/GenBank/DDBJ whole genome shotgun (WGS) entry which is preliminary data.</text>
</comment>
<name>A0A9P1DDT7_9DINO</name>
<keyword evidence="8" id="KW-0808">Transferase</keyword>
<dbReference type="GO" id="GO:0005634">
    <property type="term" value="C:nucleus"/>
    <property type="evidence" value="ECO:0007669"/>
    <property type="project" value="TreeGrafter"/>
</dbReference>
<dbReference type="InterPro" id="IPR000477">
    <property type="entry name" value="RT_dom"/>
</dbReference>
<dbReference type="Pfam" id="PF00443">
    <property type="entry name" value="UCH"/>
    <property type="match status" value="1"/>
</dbReference>
<feature type="region of interest" description="Disordered" evidence="5">
    <location>
        <begin position="1341"/>
        <end position="1372"/>
    </location>
</feature>
<dbReference type="PANTHER" id="PTHR24409">
    <property type="entry name" value="ZINC FINGER PROTEIN 142"/>
    <property type="match status" value="1"/>
</dbReference>
<dbReference type="GO" id="GO:0008270">
    <property type="term" value="F:zinc ion binding"/>
    <property type="evidence" value="ECO:0007669"/>
    <property type="project" value="UniProtKB-KW"/>
</dbReference>
<dbReference type="EMBL" id="CAMXCT030004135">
    <property type="protein sequence ID" value="CAL4795143.1"/>
    <property type="molecule type" value="Genomic_DNA"/>
</dbReference>
<dbReference type="SUPFAM" id="SSF54001">
    <property type="entry name" value="Cysteine proteinases"/>
    <property type="match status" value="1"/>
</dbReference>
<dbReference type="EMBL" id="CAMXCT020004135">
    <property type="protein sequence ID" value="CAL1161206.1"/>
    <property type="molecule type" value="Genomic_DNA"/>
</dbReference>
<dbReference type="Proteomes" id="UP001152797">
    <property type="component" value="Unassembled WGS sequence"/>
</dbReference>
<gene>
    <name evidence="7" type="ORF">C1SCF055_LOCUS33355</name>
</gene>
<dbReference type="Gene3D" id="3.30.160.60">
    <property type="entry name" value="Classic Zinc Finger"/>
    <property type="match status" value="1"/>
</dbReference>
<dbReference type="Pfam" id="PF00078">
    <property type="entry name" value="RVT_1"/>
    <property type="match status" value="1"/>
</dbReference>
<dbReference type="GO" id="GO:0004843">
    <property type="term" value="F:cysteine-type deubiquitinase activity"/>
    <property type="evidence" value="ECO:0007669"/>
    <property type="project" value="InterPro"/>
</dbReference>
<evidence type="ECO:0000256" key="4">
    <source>
        <dbReference type="ARBA" id="ARBA00022833"/>
    </source>
</evidence>
<dbReference type="PROSITE" id="PS50235">
    <property type="entry name" value="USP_3"/>
    <property type="match status" value="1"/>
</dbReference>
<evidence type="ECO:0000256" key="2">
    <source>
        <dbReference type="ARBA" id="ARBA00022737"/>
    </source>
</evidence>
<dbReference type="InterPro" id="IPR036691">
    <property type="entry name" value="Endo/exonu/phosph_ase_sf"/>
</dbReference>
<dbReference type="SUPFAM" id="SSF56219">
    <property type="entry name" value="DNase I-like"/>
    <property type="match status" value="1"/>
</dbReference>
<dbReference type="EMBL" id="CAMXCT010004135">
    <property type="protein sequence ID" value="CAI4007831.1"/>
    <property type="molecule type" value="Genomic_DNA"/>
</dbReference>
<evidence type="ECO:0000313" key="8">
    <source>
        <dbReference type="EMBL" id="CAL4795143.1"/>
    </source>
</evidence>
<feature type="domain" description="USP" evidence="6">
    <location>
        <begin position="1415"/>
        <end position="1683"/>
    </location>
</feature>
<dbReference type="InterPro" id="IPR038765">
    <property type="entry name" value="Papain-like_cys_pep_sf"/>
</dbReference>
<keyword evidence="8" id="KW-0695">RNA-directed DNA polymerase</keyword>
<dbReference type="Gene3D" id="3.90.70.10">
    <property type="entry name" value="Cysteine proteinases"/>
    <property type="match status" value="1"/>
</dbReference>
<keyword evidence="4" id="KW-0862">Zinc</keyword>
<dbReference type="PANTHER" id="PTHR24409:SF295">
    <property type="entry name" value="AZ2-RELATED"/>
    <property type="match status" value="1"/>
</dbReference>
<dbReference type="GO" id="GO:0016579">
    <property type="term" value="P:protein deubiquitination"/>
    <property type="evidence" value="ECO:0007669"/>
    <property type="project" value="InterPro"/>
</dbReference>
<keyword evidence="3" id="KW-0863">Zinc-finger</keyword>
<keyword evidence="9" id="KW-1185">Reference proteome</keyword>
<reference evidence="7" key="1">
    <citation type="submission" date="2022-10" db="EMBL/GenBank/DDBJ databases">
        <authorList>
            <person name="Chen Y."/>
            <person name="Dougan E. K."/>
            <person name="Chan C."/>
            <person name="Rhodes N."/>
            <person name="Thang M."/>
        </authorList>
    </citation>
    <scope>NUCLEOTIDE SEQUENCE</scope>
</reference>
<feature type="region of interest" description="Disordered" evidence="5">
    <location>
        <begin position="666"/>
        <end position="688"/>
    </location>
</feature>
<evidence type="ECO:0000259" key="6">
    <source>
        <dbReference type="PROSITE" id="PS50235"/>
    </source>
</evidence>